<dbReference type="EMBL" id="BMPI01000010">
    <property type="protein sequence ID" value="GGM23195.1"/>
    <property type="molecule type" value="Genomic_DNA"/>
</dbReference>
<evidence type="ECO:0008006" key="4">
    <source>
        <dbReference type="Google" id="ProtNLM"/>
    </source>
</evidence>
<comment type="caution">
    <text evidence="2">The sequence shown here is derived from an EMBL/GenBank/DDBJ whole genome shotgun (WGS) entry which is preliminary data.</text>
</comment>
<organism evidence="2 3">
    <name type="scientific">Dactylosporangium sucinum</name>
    <dbReference type="NCBI Taxonomy" id="1424081"/>
    <lineage>
        <taxon>Bacteria</taxon>
        <taxon>Bacillati</taxon>
        <taxon>Actinomycetota</taxon>
        <taxon>Actinomycetes</taxon>
        <taxon>Micromonosporales</taxon>
        <taxon>Micromonosporaceae</taxon>
        <taxon>Dactylosporangium</taxon>
    </lineage>
</organism>
<reference evidence="2" key="1">
    <citation type="journal article" date="2014" name="Int. J. Syst. Evol. Microbiol.">
        <title>Complete genome sequence of Corynebacterium casei LMG S-19264T (=DSM 44701T), isolated from a smear-ripened cheese.</title>
        <authorList>
            <consortium name="US DOE Joint Genome Institute (JGI-PGF)"/>
            <person name="Walter F."/>
            <person name="Albersmeier A."/>
            <person name="Kalinowski J."/>
            <person name="Ruckert C."/>
        </authorList>
    </citation>
    <scope>NUCLEOTIDE SEQUENCE</scope>
    <source>
        <strain evidence="2">JCM 19831</strain>
    </source>
</reference>
<sequence>MTTVRTPHHPAPHAPGWITTGIGPRRVGGRYRTGGEEYTVLDVQTARPDGMGWSVTVATDEELAAGARRTHCTRWDAEHDEVLLQPALHAGEDLAGVHLSADSRYRYALTRDWDLARPRVTFVMLNPSTATATVTDNTIRRCRGYAHRWGAGGLLVLNLFALRSTDPRQLYTHPRPVGADNDAVLAARLRDPRTDRGRVVVAWGSHGSLHERDRQVLELLRSEGVEPLCLRVTGQGHPHHPLRLPAALTPVPFGGRQ</sequence>
<reference evidence="2" key="2">
    <citation type="submission" date="2020-09" db="EMBL/GenBank/DDBJ databases">
        <authorList>
            <person name="Sun Q."/>
            <person name="Ohkuma M."/>
        </authorList>
    </citation>
    <scope>NUCLEOTIDE SEQUENCE</scope>
    <source>
        <strain evidence="2">JCM 19831</strain>
    </source>
</reference>
<accession>A0A917WRC6</accession>
<dbReference type="InterPro" id="IPR012441">
    <property type="entry name" value="DUF1643"/>
</dbReference>
<feature type="region of interest" description="Disordered" evidence="1">
    <location>
        <begin position="1"/>
        <end position="21"/>
    </location>
</feature>
<feature type="compositionally biased region" description="Basic residues" evidence="1">
    <location>
        <begin position="1"/>
        <end position="11"/>
    </location>
</feature>
<protein>
    <recommendedName>
        <fullName evidence="4">DUF1643 domain-containing protein</fullName>
    </recommendedName>
</protein>
<dbReference type="Proteomes" id="UP000642070">
    <property type="component" value="Unassembled WGS sequence"/>
</dbReference>
<dbReference type="RefSeq" id="WP_229834809.1">
    <property type="nucleotide sequence ID" value="NZ_BMPI01000010.1"/>
</dbReference>
<gene>
    <name evidence="2" type="ORF">GCM10007977_025500</name>
</gene>
<keyword evidence="3" id="KW-1185">Reference proteome</keyword>
<dbReference type="Pfam" id="PF07799">
    <property type="entry name" value="DUF1643"/>
    <property type="match status" value="1"/>
</dbReference>
<evidence type="ECO:0000256" key="1">
    <source>
        <dbReference type="SAM" id="MobiDB-lite"/>
    </source>
</evidence>
<dbReference type="AlphaFoldDB" id="A0A917WRC6"/>
<evidence type="ECO:0000313" key="3">
    <source>
        <dbReference type="Proteomes" id="UP000642070"/>
    </source>
</evidence>
<name>A0A917WRC6_9ACTN</name>
<proteinExistence type="predicted"/>
<evidence type="ECO:0000313" key="2">
    <source>
        <dbReference type="EMBL" id="GGM23195.1"/>
    </source>
</evidence>